<evidence type="ECO:0000256" key="5">
    <source>
        <dbReference type="ARBA" id="ARBA00022970"/>
    </source>
</evidence>
<evidence type="ECO:0000256" key="3">
    <source>
        <dbReference type="ARBA" id="ARBA00022475"/>
    </source>
</evidence>
<feature type="transmembrane region" description="Helical" evidence="9">
    <location>
        <begin position="228"/>
        <end position="252"/>
    </location>
</feature>
<accession>A0A6M3ZR24</accession>
<dbReference type="InterPro" id="IPR052157">
    <property type="entry name" value="BCAA_transport_permease"/>
</dbReference>
<feature type="transmembrane region" description="Helical" evidence="9">
    <location>
        <begin position="186"/>
        <end position="208"/>
    </location>
</feature>
<feature type="transmembrane region" description="Helical" evidence="9">
    <location>
        <begin position="148"/>
        <end position="165"/>
    </location>
</feature>
<dbReference type="CDD" id="cd06582">
    <property type="entry name" value="TM_PBP1_LivH_like"/>
    <property type="match status" value="1"/>
</dbReference>
<feature type="transmembrane region" description="Helical" evidence="9">
    <location>
        <begin position="402"/>
        <end position="421"/>
    </location>
</feature>
<evidence type="ECO:0000256" key="7">
    <source>
        <dbReference type="ARBA" id="ARBA00023136"/>
    </source>
</evidence>
<evidence type="ECO:0000256" key="6">
    <source>
        <dbReference type="ARBA" id="ARBA00022989"/>
    </source>
</evidence>
<keyword evidence="4 9" id="KW-0812">Transmembrane</keyword>
<feature type="transmembrane region" description="Helical" evidence="9">
    <location>
        <begin position="468"/>
        <end position="488"/>
    </location>
</feature>
<reference evidence="10 11" key="1">
    <citation type="journal article" date="2012" name="J. Bacteriol.">
        <title>Genome sequence of the pathogenic Herbaspirillum seropedicae strain Os34, isolated from rice roots.</title>
        <authorList>
            <person name="Ye W."/>
            <person name="Ye S."/>
            <person name="Liu J."/>
            <person name="Chang S."/>
            <person name="Chen M."/>
            <person name="Zhu B."/>
            <person name="Guo L."/>
            <person name="An Q."/>
        </authorList>
    </citation>
    <scope>NUCLEOTIDE SEQUENCE [LARGE SCALE GENOMIC DNA]</scope>
    <source>
        <strain evidence="10 11">Os34</strain>
    </source>
</reference>
<dbReference type="PANTHER" id="PTHR11795">
    <property type="entry name" value="BRANCHED-CHAIN AMINO ACID TRANSPORT SYSTEM PERMEASE PROTEIN LIVH"/>
    <property type="match status" value="1"/>
</dbReference>
<feature type="transmembrane region" description="Helical" evidence="9">
    <location>
        <begin position="561"/>
        <end position="584"/>
    </location>
</feature>
<evidence type="ECO:0000313" key="11">
    <source>
        <dbReference type="Proteomes" id="UP000501648"/>
    </source>
</evidence>
<keyword evidence="3" id="KW-1003">Cell membrane</keyword>
<dbReference type="PANTHER" id="PTHR11795:SF442">
    <property type="entry name" value="ABC TRANSPORTER ATP-BINDING PROTEIN"/>
    <property type="match status" value="1"/>
</dbReference>
<proteinExistence type="inferred from homology"/>
<feature type="transmembrane region" description="Helical" evidence="9">
    <location>
        <begin position="325"/>
        <end position="341"/>
    </location>
</feature>
<feature type="transmembrane region" description="Helical" evidence="9">
    <location>
        <begin position="596"/>
        <end position="618"/>
    </location>
</feature>
<comment type="similarity">
    <text evidence="8">Belongs to the binding-protein-dependent transport system permease family. LivHM subfamily.</text>
</comment>
<feature type="transmembrane region" description="Helical" evidence="9">
    <location>
        <begin position="101"/>
        <end position="120"/>
    </location>
</feature>
<evidence type="ECO:0000256" key="2">
    <source>
        <dbReference type="ARBA" id="ARBA00022448"/>
    </source>
</evidence>
<dbReference type="EMBL" id="CP008956">
    <property type="protein sequence ID" value="QJQ01006.1"/>
    <property type="molecule type" value="Genomic_DNA"/>
</dbReference>
<keyword evidence="7 9" id="KW-0472">Membrane</keyword>
<dbReference type="AlphaFoldDB" id="A0A6M3ZR24"/>
<keyword evidence="5" id="KW-0029">Amino-acid transport</keyword>
<sequence length="630" mass="66249">MTLASLTVQLLNGLADASAMFLVAAGLSLIFGVTRIVNFAHGSFYMLGLYVAYSLVDRLGASALGFWAAVLLSALVVAVLGALVEVLVLRRIYRAPELFQLLATFALVLIIKDAVLWAWGPEDLFGPRAPGLGGAVHLLGRRLPQYDLLLIFIGPLVFALLWLLLNRTRWGTLIRAATQDREMLGALGVNQAWLFTAVFALGCFLAGLGGALQGPRIPANLALDLDTIGNAFVVVVVGGMGSLGGAFAAALLIAEVKALCIALGHVSWFGLDISLSRLTLVVEFLVMAAILVLRPWGLLGKPLALVRSSGAQQAPLRQSSRGARLAGLALMLVLLALPLLAGGLPYLPVLMVEILIAVLFAASLHFLLGPGGMVSFGHAAYFGLGAYGAALVSLQWQWPMPLAMLAGALTAMAAAVLFGWFCVRLSGVYLAMLTLAFAQIVWAAIFQWDDVTGGSNGLVGLRPSELVAAPLAYYYLALGCAALGVYLLRRVIHAPFGLALRAARDAAVRAESLGMDVRALQWGGFAVAGLFCGLAGVLFAFSKGSISPEVASVGRSVDGLVMVMLGGVQSLLGPLLGAALFTWLQDLVARETDYWRALLGGVILLLVLLFPGGLAGAVQRLRWRSDGEGA</sequence>
<evidence type="ECO:0000256" key="8">
    <source>
        <dbReference type="ARBA" id="ARBA00037998"/>
    </source>
</evidence>
<feature type="transmembrane region" description="Helical" evidence="9">
    <location>
        <begin position="347"/>
        <end position="367"/>
    </location>
</feature>
<keyword evidence="2" id="KW-0813">Transport</keyword>
<evidence type="ECO:0000313" key="10">
    <source>
        <dbReference type="EMBL" id="QJQ01006.1"/>
    </source>
</evidence>
<dbReference type="Pfam" id="PF02653">
    <property type="entry name" value="BPD_transp_2"/>
    <property type="match status" value="2"/>
</dbReference>
<feature type="transmembrane region" description="Helical" evidence="9">
    <location>
        <begin position="36"/>
        <end position="53"/>
    </location>
</feature>
<dbReference type="GO" id="GO:0005886">
    <property type="term" value="C:plasma membrane"/>
    <property type="evidence" value="ECO:0007669"/>
    <property type="project" value="UniProtKB-SubCell"/>
</dbReference>
<gene>
    <name evidence="10" type="ORF">C798_12405</name>
</gene>
<organism evidence="10 11">
    <name type="scientific">Herbaspirillum rubrisubalbicans Os34</name>
    <dbReference type="NCBI Taxonomy" id="1235827"/>
    <lineage>
        <taxon>Bacteria</taxon>
        <taxon>Pseudomonadati</taxon>
        <taxon>Pseudomonadota</taxon>
        <taxon>Betaproteobacteria</taxon>
        <taxon>Burkholderiales</taxon>
        <taxon>Oxalobacteraceae</taxon>
        <taxon>Herbaspirillum</taxon>
    </lineage>
</organism>
<evidence type="ECO:0000256" key="4">
    <source>
        <dbReference type="ARBA" id="ARBA00022692"/>
    </source>
</evidence>
<dbReference type="CDD" id="cd06581">
    <property type="entry name" value="TM_PBP1_LivM_like"/>
    <property type="match status" value="1"/>
</dbReference>
<feature type="transmembrane region" description="Helical" evidence="9">
    <location>
        <begin position="519"/>
        <end position="541"/>
    </location>
</feature>
<dbReference type="Proteomes" id="UP000501648">
    <property type="component" value="Chromosome"/>
</dbReference>
<feature type="transmembrane region" description="Helical" evidence="9">
    <location>
        <begin position="6"/>
        <end position="29"/>
    </location>
</feature>
<dbReference type="GO" id="GO:0015658">
    <property type="term" value="F:branched-chain amino acid transmembrane transporter activity"/>
    <property type="evidence" value="ECO:0007669"/>
    <property type="project" value="InterPro"/>
</dbReference>
<protein>
    <submittedName>
        <fullName evidence="10">ABC transporter permease</fullName>
    </submittedName>
</protein>
<name>A0A6M3ZR24_9BURK</name>
<dbReference type="InterPro" id="IPR043428">
    <property type="entry name" value="LivM-like"/>
</dbReference>
<dbReference type="GO" id="GO:0006865">
    <property type="term" value="P:amino acid transport"/>
    <property type="evidence" value="ECO:0007669"/>
    <property type="project" value="UniProtKB-KW"/>
</dbReference>
<comment type="subcellular location">
    <subcellularLocation>
        <location evidence="1">Cell membrane</location>
        <topology evidence="1">Multi-pass membrane protein</topology>
    </subcellularLocation>
</comment>
<feature type="transmembrane region" description="Helical" evidence="9">
    <location>
        <begin position="428"/>
        <end position="448"/>
    </location>
</feature>
<evidence type="ECO:0000256" key="1">
    <source>
        <dbReference type="ARBA" id="ARBA00004651"/>
    </source>
</evidence>
<evidence type="ECO:0000256" key="9">
    <source>
        <dbReference type="SAM" id="Phobius"/>
    </source>
</evidence>
<keyword evidence="6 9" id="KW-1133">Transmembrane helix</keyword>
<feature type="transmembrane region" description="Helical" evidence="9">
    <location>
        <begin position="65"/>
        <end position="89"/>
    </location>
</feature>
<dbReference type="InterPro" id="IPR001851">
    <property type="entry name" value="ABC_transp_permease"/>
</dbReference>
<feature type="transmembrane region" description="Helical" evidence="9">
    <location>
        <begin position="284"/>
        <end position="304"/>
    </location>
</feature>
<dbReference type="RefSeq" id="WP_017453460.1">
    <property type="nucleotide sequence ID" value="NZ_CP008956.1"/>
</dbReference>